<evidence type="ECO:0000313" key="2">
    <source>
        <dbReference type="Proteomes" id="UP000017404"/>
    </source>
</evidence>
<dbReference type="EMBL" id="AYEV01000006">
    <property type="protein sequence ID" value="ESK56725.1"/>
    <property type="molecule type" value="Genomic_DNA"/>
</dbReference>
<proteinExistence type="predicted"/>
<dbReference type="Proteomes" id="UP000017404">
    <property type="component" value="Unassembled WGS sequence"/>
</dbReference>
<organism evidence="1 2">
    <name type="scientific">Acinetobacter tjernbergiae DSM 14971 = CIP 107465</name>
    <dbReference type="NCBI Taxonomy" id="1120928"/>
    <lineage>
        <taxon>Bacteria</taxon>
        <taxon>Pseudomonadati</taxon>
        <taxon>Pseudomonadota</taxon>
        <taxon>Gammaproteobacteria</taxon>
        <taxon>Moraxellales</taxon>
        <taxon>Moraxellaceae</taxon>
        <taxon>Acinetobacter</taxon>
    </lineage>
</organism>
<dbReference type="STRING" id="202955.GCA_000759995_02819"/>
<name>V2V735_9GAMM</name>
<evidence type="ECO:0000313" key="1">
    <source>
        <dbReference type="EMBL" id="ESK56725.1"/>
    </source>
</evidence>
<sequence length="186" mass="21552">MTIYFPSDYNPSLHKEIVPIYCPHKFSWLTIICYHQTDENNNRNPLLNVDGDMLFIRDVIATDQYIDLKPLIESYTEHNDVVFISFNALMLRYISLIAQIKPTGIKILCANKDFNEQTPYLTIDGRDMEFYCQEITPECFDFNKAVDWFKGKYSSASIIEFSGLAIRQLVALGKQISEGCHENNPF</sequence>
<gene>
    <name evidence="1" type="ORF">F990_00797</name>
</gene>
<dbReference type="PATRIC" id="fig|1120928.5.peg.817"/>
<keyword evidence="2" id="KW-1185">Reference proteome</keyword>
<protein>
    <submittedName>
        <fullName evidence="1">Uncharacterized protein</fullName>
    </submittedName>
</protein>
<dbReference type="AlphaFoldDB" id="V2V735"/>
<accession>V2V735</accession>
<reference evidence="1 2" key="1">
    <citation type="submission" date="2013-10" db="EMBL/GenBank/DDBJ databases">
        <title>The Genome Sequence of Acinetobacter tjernbergiae CIP107465.</title>
        <authorList>
            <consortium name="The Broad Institute Genomics Platform"/>
            <consortium name="The Broad Institute Genome Sequencing Center for Infectious Disease"/>
            <person name="Cerqueira G."/>
            <person name="Feldgarden M."/>
            <person name="Courvalin P."/>
            <person name="Grillot-Courvalin C."/>
            <person name="Clermont D."/>
            <person name="Rocha E."/>
            <person name="Yoon E.-J."/>
            <person name="Nemec A."/>
            <person name="Young S.K."/>
            <person name="Zeng Q."/>
            <person name="Gargeya S."/>
            <person name="Fitzgerald M."/>
            <person name="Abouelleil A."/>
            <person name="Alvarado L."/>
            <person name="Berlin A.M."/>
            <person name="Chapman S.B."/>
            <person name="Gainer-Dewar J."/>
            <person name="Goldberg J."/>
            <person name="Gnerre S."/>
            <person name="Griggs A."/>
            <person name="Gujja S."/>
            <person name="Hansen M."/>
            <person name="Howarth C."/>
            <person name="Imamovic A."/>
            <person name="Ireland A."/>
            <person name="Larimer J."/>
            <person name="McCowan C."/>
            <person name="Murphy C."/>
            <person name="Pearson M."/>
            <person name="Poon T.W."/>
            <person name="Priest M."/>
            <person name="Roberts A."/>
            <person name="Saif S."/>
            <person name="Shea T."/>
            <person name="Sykes S."/>
            <person name="Wortman J."/>
            <person name="Nusbaum C."/>
            <person name="Birren B."/>
        </authorList>
    </citation>
    <scope>NUCLEOTIDE SEQUENCE [LARGE SCALE GENOMIC DNA]</scope>
    <source>
        <strain evidence="1 2">CIP 107465</strain>
    </source>
</reference>
<comment type="caution">
    <text evidence="1">The sequence shown here is derived from an EMBL/GenBank/DDBJ whole genome shotgun (WGS) entry which is preliminary data.</text>
</comment>